<reference evidence="2" key="1">
    <citation type="submission" date="2023-06" db="EMBL/GenBank/DDBJ databases">
        <title>Genome-scale phylogeny and comparative genomics of the fungal order Sordariales.</title>
        <authorList>
            <consortium name="Lawrence Berkeley National Laboratory"/>
            <person name="Hensen N."/>
            <person name="Bonometti L."/>
            <person name="Westerberg I."/>
            <person name="Brannstrom I.O."/>
            <person name="Guillou S."/>
            <person name="Cros-Aarteil S."/>
            <person name="Calhoun S."/>
            <person name="Haridas S."/>
            <person name="Kuo A."/>
            <person name="Mondo S."/>
            <person name="Pangilinan J."/>
            <person name="Riley R."/>
            <person name="LaButti K."/>
            <person name="Andreopoulos B."/>
            <person name="Lipzen A."/>
            <person name="Chen C."/>
            <person name="Yanf M."/>
            <person name="Daum C."/>
            <person name="Ng V."/>
            <person name="Clum A."/>
            <person name="Steindorff A."/>
            <person name="Ohm R."/>
            <person name="Martin F."/>
            <person name="Silar P."/>
            <person name="Natvig D."/>
            <person name="Lalanne C."/>
            <person name="Gautier V."/>
            <person name="Ament-velasquez S.L."/>
            <person name="Kruys A."/>
            <person name="Hutchinson M.I."/>
            <person name="Powell A.J."/>
            <person name="Barry K."/>
            <person name="Miller A.N."/>
            <person name="Grigoriev I.V."/>
            <person name="Debuchy R."/>
            <person name="Gladieux P."/>
            <person name="Thoren M.H."/>
            <person name="Johannesson H."/>
        </authorList>
    </citation>
    <scope>NUCLEOTIDE SEQUENCE</scope>
    <source>
        <strain evidence="2">SMH3187-1</strain>
    </source>
</reference>
<sequence length="220" mass="23093">MDAFKGSLALPSHSISHGGVLKRGGDAIKQKSSPRTTVDFSTSDEWATFLYPSVAPPRQQWWIGETINIQLETGFASFVVELWQQILDNMGARGRSLGPTDVEGVMKTRTIPWMNWYRRCGEYLFKSFLSIGFSIDDGTVPILPGAGAVTNVSTGTSPCTSTSTSTGTSTAHTSVSTNTSAPTGQAAAGPKDSGNTNVTAIALGAVLGAVGLATLPGLFF</sequence>
<name>A0AA40F6Z1_9PEZI</name>
<dbReference type="AlphaFoldDB" id="A0AA40F6Z1"/>
<evidence type="ECO:0000313" key="2">
    <source>
        <dbReference type="EMBL" id="KAK0752305.1"/>
    </source>
</evidence>
<gene>
    <name evidence="2" type="ORF">B0T18DRAFT_426806</name>
</gene>
<evidence type="ECO:0000256" key="1">
    <source>
        <dbReference type="SAM" id="MobiDB-lite"/>
    </source>
</evidence>
<protein>
    <submittedName>
        <fullName evidence="2">Uncharacterized protein</fullName>
    </submittedName>
</protein>
<dbReference type="Proteomes" id="UP001172155">
    <property type="component" value="Unassembled WGS sequence"/>
</dbReference>
<organism evidence="2 3">
    <name type="scientific">Schizothecium vesticola</name>
    <dbReference type="NCBI Taxonomy" id="314040"/>
    <lineage>
        <taxon>Eukaryota</taxon>
        <taxon>Fungi</taxon>
        <taxon>Dikarya</taxon>
        <taxon>Ascomycota</taxon>
        <taxon>Pezizomycotina</taxon>
        <taxon>Sordariomycetes</taxon>
        <taxon>Sordariomycetidae</taxon>
        <taxon>Sordariales</taxon>
        <taxon>Schizotheciaceae</taxon>
        <taxon>Schizothecium</taxon>
    </lineage>
</organism>
<feature type="region of interest" description="Disordered" evidence="1">
    <location>
        <begin position="153"/>
        <end position="192"/>
    </location>
</feature>
<comment type="caution">
    <text evidence="2">The sequence shown here is derived from an EMBL/GenBank/DDBJ whole genome shotgun (WGS) entry which is preliminary data.</text>
</comment>
<accession>A0AA40F6Z1</accession>
<dbReference type="EMBL" id="JAUKUD010000002">
    <property type="protein sequence ID" value="KAK0752305.1"/>
    <property type="molecule type" value="Genomic_DNA"/>
</dbReference>
<evidence type="ECO:0000313" key="3">
    <source>
        <dbReference type="Proteomes" id="UP001172155"/>
    </source>
</evidence>
<proteinExistence type="predicted"/>
<feature type="compositionally biased region" description="Low complexity" evidence="1">
    <location>
        <begin position="153"/>
        <end position="177"/>
    </location>
</feature>
<keyword evidence="3" id="KW-1185">Reference proteome</keyword>